<dbReference type="KEGG" id="bif:N288_17395"/>
<evidence type="ECO:0008006" key="4">
    <source>
        <dbReference type="Google" id="ProtNLM"/>
    </source>
</evidence>
<evidence type="ECO:0000313" key="3">
    <source>
        <dbReference type="Proteomes" id="UP000017805"/>
    </source>
</evidence>
<feature type="chain" id="PRO_5004662417" description="DUF1002 domain-containing protein" evidence="1">
    <location>
        <begin position="26"/>
        <end position="290"/>
    </location>
</feature>
<accession>U5LBZ6</accession>
<keyword evidence="3" id="KW-1185">Reference proteome</keyword>
<keyword evidence="1" id="KW-0732">Signal</keyword>
<proteinExistence type="predicted"/>
<dbReference type="HOGENOM" id="CLU_050671_0_1_9"/>
<dbReference type="EMBL" id="CP006643">
    <property type="protein sequence ID" value="AGX05364.1"/>
    <property type="molecule type" value="Genomic_DNA"/>
</dbReference>
<dbReference type="Proteomes" id="UP000017805">
    <property type="component" value="Chromosome"/>
</dbReference>
<dbReference type="Pfam" id="PF06207">
    <property type="entry name" value="DUF1002"/>
    <property type="match status" value="1"/>
</dbReference>
<dbReference type="PATRIC" id="fig|1367477.3.peg.3465"/>
<reference evidence="2 3" key="1">
    <citation type="submission" date="2013-07" db="EMBL/GenBank/DDBJ databases">
        <title>Complete genome sequence of Bacillus infantis NRRL B-14911 that has potential to induce cardiac disease by antigenic mimicry.</title>
        <authorList>
            <person name="Massilamany C."/>
            <person name="Smith T.P.L."/>
            <person name="Loy J.D."/>
            <person name="Barletta R."/>
            <person name="Reddy J."/>
        </authorList>
    </citation>
    <scope>NUCLEOTIDE SEQUENCE [LARGE SCALE GENOMIC DNA]</scope>
    <source>
        <strain evidence="2 3">NRRL B-14911</strain>
    </source>
</reference>
<dbReference type="AlphaFoldDB" id="U5LBZ6"/>
<protein>
    <recommendedName>
        <fullName evidence="4">DUF1002 domain-containing protein</fullName>
    </recommendedName>
</protein>
<name>U5LBZ6_9BACI</name>
<dbReference type="InterPro" id="IPR009343">
    <property type="entry name" value="DUF1002"/>
</dbReference>
<feature type="signal peptide" evidence="1">
    <location>
        <begin position="1"/>
        <end position="25"/>
    </location>
</feature>
<organism evidence="2 3">
    <name type="scientific">Bacillus infantis NRRL B-14911</name>
    <dbReference type="NCBI Taxonomy" id="1367477"/>
    <lineage>
        <taxon>Bacteria</taxon>
        <taxon>Bacillati</taxon>
        <taxon>Bacillota</taxon>
        <taxon>Bacilli</taxon>
        <taxon>Bacillales</taxon>
        <taxon>Bacillaceae</taxon>
        <taxon>Bacillus</taxon>
    </lineage>
</organism>
<gene>
    <name evidence="2" type="ORF">N288_17395</name>
</gene>
<dbReference type="RefSeq" id="WP_022544157.1">
    <property type="nucleotide sequence ID" value="NC_022524.1"/>
</dbReference>
<evidence type="ECO:0000313" key="2">
    <source>
        <dbReference type="EMBL" id="AGX05364.1"/>
    </source>
</evidence>
<dbReference type="STRING" id="1367477.N288_17395"/>
<evidence type="ECO:0000256" key="1">
    <source>
        <dbReference type="SAM" id="SignalP"/>
    </source>
</evidence>
<sequence>MLKRCKNIMLLALALMLILPAGASADMAEGDMIVTLGENLSEEQKNVLLAEMEAPKDAMTITVSNEEEHQYLGSYISKALIGTRAISSSATTIAKSGSGLEVETKNINWVTDEMYINALITAGVKDAEIYITAPSPVSGTAALTGIIKAYEISADETIPEEVKQAANEEMVETAKLGDSVGNENAAALIAKIKEEISKNKPATDEELQNIIENAAKDLGITLTDKEMQSLIDLFNKLKDLNIDWNQVGDQLDKAKDKITKYLESEEGQGFLDSLKRFFSSAIDAVKAFFS</sequence>